<name>A0A7X6DFK4_9BURK</name>
<reference evidence="3 4" key="1">
    <citation type="journal article" date="2020" name="Nature">
        <title>Bacterial chemolithoautotrophy via manganese oxidation.</title>
        <authorList>
            <person name="Yu H."/>
            <person name="Leadbetter J.R."/>
        </authorList>
    </citation>
    <scope>NUCLEOTIDE SEQUENCE [LARGE SCALE GENOMIC DNA]</scope>
    <source>
        <strain evidence="3 4">RBP-1</strain>
    </source>
</reference>
<protein>
    <submittedName>
        <fullName evidence="3">STAS domain-containing protein</fullName>
    </submittedName>
</protein>
<feature type="region of interest" description="Disordered" evidence="1">
    <location>
        <begin position="117"/>
        <end position="173"/>
    </location>
</feature>
<comment type="caution">
    <text evidence="3">The sequence shown here is derived from an EMBL/GenBank/DDBJ whole genome shotgun (WGS) entry which is preliminary data.</text>
</comment>
<dbReference type="Proteomes" id="UP000521868">
    <property type="component" value="Unassembled WGS sequence"/>
</dbReference>
<gene>
    <name evidence="3" type="ORF">RAMLITH_10530</name>
</gene>
<dbReference type="Pfam" id="PF13466">
    <property type="entry name" value="STAS_2"/>
    <property type="match status" value="1"/>
</dbReference>
<dbReference type="Gene3D" id="3.30.750.24">
    <property type="entry name" value="STAS domain"/>
    <property type="match status" value="1"/>
</dbReference>
<proteinExistence type="predicted"/>
<sequence>MSKDDNAGLFSKVVKFVKNPTTSWADLDQPEAERESGYSKQMLKEMIERKRRNDFVRKREFDMLRKLRRSEAMAGHDLAARPSFFQSSMPSKPDDRATTLKKIDEIEAQMSMQWWKTKHGGPGSLGPTSSQFAPSSQMPVESARAPLAARPRPGAYDSTEPQPLAPTEAPKAAEPQEMLDIPFIAGGSADKPIPSASPVPVQRPAPPARAVPGAKPLLSPLTPLNTGPEGSSTGFSASKLFAIDVEEFAHDPELEEAAIRFANGDDAGAEAGLLDVVAPEGARADHDETWLTLFDLYRATGQQERFEAAAIDFAARLSRSAPQWFSMPEAVARMRATGGEDAVDKGAPLAHWTSPAVLGTQTLAAMAAALAKATEPWRLNWTKLTAIEEAAADGLTRVFTQWSSQPLQLRFIGAESLERVLRNASPSGDRGVNPAWWKLRMETLRLMHRPDEFELAALDYCVTYEVSPPSWESARCQYKPLDQDGSYVSGHTLVGDAFHDSLSSTLTAPGYGDSNTATSTQVAQVCSIELAGEIQGDAQETLDILDAKLQGADIIVISCARLIRIDFSAAGALLNWVSSRQAEGRQVQFVDTHRLVAGFFNVIGISEHARVIARTD</sequence>
<evidence type="ECO:0000259" key="2">
    <source>
        <dbReference type="Pfam" id="PF13466"/>
    </source>
</evidence>
<evidence type="ECO:0000256" key="1">
    <source>
        <dbReference type="SAM" id="MobiDB-lite"/>
    </source>
</evidence>
<keyword evidence="4" id="KW-1185">Reference proteome</keyword>
<dbReference type="InterPro" id="IPR036513">
    <property type="entry name" value="STAS_dom_sf"/>
</dbReference>
<dbReference type="SUPFAM" id="SSF52091">
    <property type="entry name" value="SpoIIaa-like"/>
    <property type="match status" value="1"/>
</dbReference>
<organism evidence="3 4">
    <name type="scientific">Ramlibacter lithotrophicus</name>
    <dbReference type="NCBI Taxonomy" id="2606681"/>
    <lineage>
        <taxon>Bacteria</taxon>
        <taxon>Pseudomonadati</taxon>
        <taxon>Pseudomonadota</taxon>
        <taxon>Betaproteobacteria</taxon>
        <taxon>Burkholderiales</taxon>
        <taxon>Comamonadaceae</taxon>
        <taxon>Ramlibacter</taxon>
    </lineage>
</organism>
<evidence type="ECO:0000313" key="3">
    <source>
        <dbReference type="EMBL" id="NKE66257.1"/>
    </source>
</evidence>
<feature type="compositionally biased region" description="Low complexity" evidence="1">
    <location>
        <begin position="143"/>
        <end position="155"/>
    </location>
</feature>
<evidence type="ECO:0000313" key="4">
    <source>
        <dbReference type="Proteomes" id="UP000521868"/>
    </source>
</evidence>
<accession>A0A7X6DFK4</accession>
<dbReference type="RefSeq" id="WP_168107374.1">
    <property type="nucleotide sequence ID" value="NZ_VTOX01000003.1"/>
</dbReference>
<feature type="compositionally biased region" description="Polar residues" evidence="1">
    <location>
        <begin position="126"/>
        <end position="139"/>
    </location>
</feature>
<dbReference type="EMBL" id="VTOX01000003">
    <property type="protein sequence ID" value="NKE66257.1"/>
    <property type="molecule type" value="Genomic_DNA"/>
</dbReference>
<dbReference type="AlphaFoldDB" id="A0A7X6DFK4"/>
<feature type="domain" description="MlaB-like STAS" evidence="2">
    <location>
        <begin position="528"/>
        <end position="605"/>
    </location>
</feature>
<dbReference type="InterPro" id="IPR058548">
    <property type="entry name" value="MlaB-like_STAS"/>
</dbReference>